<gene>
    <name evidence="3" type="ORF">FOA43_003552</name>
</gene>
<dbReference type="KEGG" id="bnn:FOA43_003552"/>
<evidence type="ECO:0000256" key="2">
    <source>
        <dbReference type="SAM" id="Phobius"/>
    </source>
</evidence>
<keyword evidence="2" id="KW-1133">Transmembrane helix</keyword>
<dbReference type="GeneID" id="62196952"/>
<dbReference type="Pfam" id="PF13430">
    <property type="entry name" value="DUF4112"/>
    <property type="match status" value="1"/>
</dbReference>
<dbReference type="OrthoDB" id="2103474at2759"/>
<evidence type="ECO:0000313" key="3">
    <source>
        <dbReference type="EMBL" id="QPG76166.1"/>
    </source>
</evidence>
<feature type="compositionally biased region" description="Polar residues" evidence="1">
    <location>
        <begin position="233"/>
        <end position="261"/>
    </location>
</feature>
<dbReference type="InterPro" id="IPR025187">
    <property type="entry name" value="DUF4112"/>
</dbReference>
<dbReference type="RefSeq" id="XP_038779731.1">
    <property type="nucleotide sequence ID" value="XM_038923803.1"/>
</dbReference>
<protein>
    <submittedName>
        <fullName evidence="3">Uncharacterized protein</fullName>
    </submittedName>
</protein>
<dbReference type="AlphaFoldDB" id="A0A875S4D3"/>
<reference evidence="3" key="1">
    <citation type="submission" date="2020-10" db="EMBL/GenBank/DDBJ databases">
        <authorList>
            <person name="Roach M.J.R."/>
        </authorList>
    </citation>
    <scope>NUCLEOTIDE SEQUENCE</scope>
    <source>
        <strain evidence="3">CBS 1945</strain>
    </source>
</reference>
<accession>A0A875S4D3</accession>
<feature type="transmembrane region" description="Helical" evidence="2">
    <location>
        <begin position="126"/>
        <end position="149"/>
    </location>
</feature>
<keyword evidence="2" id="KW-0472">Membrane</keyword>
<dbReference type="PANTHER" id="PTHR35519">
    <property type="entry name" value="MEMBRANE PROTEINS"/>
    <property type="match status" value="1"/>
</dbReference>
<organism evidence="3 4">
    <name type="scientific">Eeniella nana</name>
    <name type="common">Yeast</name>
    <name type="synonym">Brettanomyces nanus</name>
    <dbReference type="NCBI Taxonomy" id="13502"/>
    <lineage>
        <taxon>Eukaryota</taxon>
        <taxon>Fungi</taxon>
        <taxon>Dikarya</taxon>
        <taxon>Ascomycota</taxon>
        <taxon>Saccharomycotina</taxon>
        <taxon>Pichiomycetes</taxon>
        <taxon>Pichiales</taxon>
        <taxon>Pichiaceae</taxon>
        <taxon>Brettanomyces</taxon>
    </lineage>
</organism>
<name>A0A875S4D3_EENNA</name>
<dbReference type="Proteomes" id="UP000662931">
    <property type="component" value="Chromosome 4"/>
</dbReference>
<keyword evidence="4" id="KW-1185">Reference proteome</keyword>
<evidence type="ECO:0000256" key="1">
    <source>
        <dbReference type="SAM" id="MobiDB-lite"/>
    </source>
</evidence>
<keyword evidence="2" id="KW-0812">Transmembrane</keyword>
<dbReference type="PANTHER" id="PTHR35519:SF1">
    <property type="entry name" value="YALI0C06193P"/>
    <property type="match status" value="1"/>
</dbReference>
<evidence type="ECO:0000313" key="4">
    <source>
        <dbReference type="Proteomes" id="UP000662931"/>
    </source>
</evidence>
<feature type="compositionally biased region" description="Basic and acidic residues" evidence="1">
    <location>
        <begin position="214"/>
        <end position="229"/>
    </location>
</feature>
<sequence length="292" mass="32846">MNVLKGFAEDFAADKALDNFNQIAVKQIKTKDPYRETLPDGSTKKLKLPSNATKKEQKSWKKIQRRAWLDDRCFMGCYPVDCGCGLGPLAVIIPVIGPYLMYLVHAKLVKMAIQKFDLDTETQAKLHANILFDLLITLPPIIGSFFSWLNGCSTRNAAIIHTYLSKELITRSRNEEPSLPNETGPNNQSNSFIQKVSYYVKRPGVEPQQSARQDVSHQEVPRESHKIGRPDMNSASSHQNVYYPSSNPYDTYTSRGKSSSQHLRKPPPSMKSENVTADINRELPPLPGRGNN</sequence>
<feature type="region of interest" description="Disordered" evidence="1">
    <location>
        <begin position="205"/>
        <end position="292"/>
    </location>
</feature>
<proteinExistence type="predicted"/>
<dbReference type="EMBL" id="CP064815">
    <property type="protein sequence ID" value="QPG76166.1"/>
    <property type="molecule type" value="Genomic_DNA"/>
</dbReference>
<feature type="transmembrane region" description="Helical" evidence="2">
    <location>
        <begin position="85"/>
        <end position="105"/>
    </location>
</feature>
<feature type="region of interest" description="Disordered" evidence="1">
    <location>
        <begin position="35"/>
        <end position="54"/>
    </location>
</feature>